<dbReference type="AlphaFoldDB" id="A0A177C1L0"/>
<proteinExistence type="predicted"/>
<feature type="transmembrane region" description="Helical" evidence="1">
    <location>
        <begin position="38"/>
        <end position="58"/>
    </location>
</feature>
<dbReference type="Proteomes" id="UP000077069">
    <property type="component" value="Unassembled WGS sequence"/>
</dbReference>
<dbReference type="InParanoid" id="A0A177C1L0"/>
<sequence>MTLTLPTGSIDKDIYKGFWINQSLGTVRGATLTLDRQAGGLVIAFLALFIAATARSLWKIVRFLVHATSSTCNKQDGVYHQRQAILRNQPLALNAVLDFCRLGYAWRNRATDAPHRILPVSLLASAIAVASIAAGLLSSRILTTSRDEVLIDGRNCGVQVNDLNIQASTIETIMNRQSQKCLEDFAYSTQCYREGDTSQNELCETFATSTLPFTSDRNASCPFAGEICKSATGNILLDSGVLDSHLHLGLNRGPRFTLRHQTHCAPLNTKGFTDTVTTAKSSQSRQVYRYGNRYGPNGNETYVFAIDIKNEKPVFDGINIGNYKVSVLMTDQERKVEFLKELRKPNAFVSLLFLDATEVVYAVRTEDPWFSATTRVSKSNSSASGSHFVADEPVGVLGCVTERSYCNPALPVNVGCIDGFSIIGGDPFDSLARAWPDTTDQSTIRAFIAALSNQGAGLLDIYYAIPNSPSLLSRNTIMGNMQTAAIPKHRWQEEREHLYKASLAAIQSMMVDHARGFALGKNLYCIDQKICHRLCQSQKVRSAKHYSFNAWMLGVILLVGSTLVLISTFIEEIFALFLRYPRLRSEKLVYSYAEWQAGSTLQLQRLAHENLGTGNWTRTNEAIPVTEPGDTLAILDVTDAKHARMVVPSTELDVFGLAEGSLAHAKRPARYSRLPSTEVI</sequence>
<keyword evidence="1" id="KW-0472">Membrane</keyword>
<keyword evidence="3" id="KW-1185">Reference proteome</keyword>
<dbReference type="EMBL" id="KV441557">
    <property type="protein sequence ID" value="OAG01385.1"/>
    <property type="molecule type" value="Genomic_DNA"/>
</dbReference>
<protein>
    <submittedName>
        <fullName evidence="2">Uncharacterized protein</fullName>
    </submittedName>
</protein>
<keyword evidence="1" id="KW-0812">Transmembrane</keyword>
<evidence type="ECO:0000256" key="1">
    <source>
        <dbReference type="SAM" id="Phobius"/>
    </source>
</evidence>
<feature type="transmembrane region" description="Helical" evidence="1">
    <location>
        <begin position="117"/>
        <end position="137"/>
    </location>
</feature>
<evidence type="ECO:0000313" key="2">
    <source>
        <dbReference type="EMBL" id="OAG01385.1"/>
    </source>
</evidence>
<dbReference type="GeneID" id="28769020"/>
<reference evidence="2 3" key="1">
    <citation type="submission" date="2016-05" db="EMBL/GenBank/DDBJ databases">
        <title>Comparative analysis of secretome profiles of manganese(II)-oxidizing ascomycete fungi.</title>
        <authorList>
            <consortium name="DOE Joint Genome Institute"/>
            <person name="Zeiner C.A."/>
            <person name="Purvine S.O."/>
            <person name="Zink E.M."/>
            <person name="Wu S."/>
            <person name="Pasa-Tolic L."/>
            <person name="Chaput D.L."/>
            <person name="Haridas S."/>
            <person name="Grigoriev I.V."/>
            <person name="Santelli C.M."/>
            <person name="Hansel C.M."/>
        </authorList>
    </citation>
    <scope>NUCLEOTIDE SEQUENCE [LARGE SCALE GENOMIC DNA]</scope>
    <source>
        <strain evidence="2 3">AP3s5-JAC2a</strain>
    </source>
</reference>
<organism evidence="2 3">
    <name type="scientific">Paraphaeosphaeria sporulosa</name>
    <dbReference type="NCBI Taxonomy" id="1460663"/>
    <lineage>
        <taxon>Eukaryota</taxon>
        <taxon>Fungi</taxon>
        <taxon>Dikarya</taxon>
        <taxon>Ascomycota</taxon>
        <taxon>Pezizomycotina</taxon>
        <taxon>Dothideomycetes</taxon>
        <taxon>Pleosporomycetidae</taxon>
        <taxon>Pleosporales</taxon>
        <taxon>Massarineae</taxon>
        <taxon>Didymosphaeriaceae</taxon>
        <taxon>Paraphaeosphaeria</taxon>
    </lineage>
</organism>
<feature type="transmembrane region" description="Helical" evidence="1">
    <location>
        <begin position="551"/>
        <end position="578"/>
    </location>
</feature>
<evidence type="ECO:0000313" key="3">
    <source>
        <dbReference type="Proteomes" id="UP000077069"/>
    </source>
</evidence>
<accession>A0A177C1L0</accession>
<name>A0A177C1L0_9PLEO</name>
<dbReference type="OrthoDB" id="3540210at2759"/>
<keyword evidence="1" id="KW-1133">Transmembrane helix</keyword>
<dbReference type="RefSeq" id="XP_018031750.1">
    <property type="nucleotide sequence ID" value="XM_018185534.1"/>
</dbReference>
<gene>
    <name evidence="2" type="ORF">CC84DRAFT_190654</name>
</gene>